<proteinExistence type="predicted"/>
<feature type="transmembrane region" description="Helical" evidence="1">
    <location>
        <begin position="6"/>
        <end position="28"/>
    </location>
</feature>
<keyword evidence="1" id="KW-0812">Transmembrane</keyword>
<accession>A0A9P5MW82</accession>
<evidence type="ECO:0000256" key="1">
    <source>
        <dbReference type="SAM" id="Phobius"/>
    </source>
</evidence>
<gene>
    <name evidence="2" type="ORF">DFH94DRAFT_681955</name>
</gene>
<name>A0A9P5MW82_9AGAM</name>
<reference evidence="2" key="2">
    <citation type="journal article" date="2020" name="Nat. Commun.">
        <title>Large-scale genome sequencing of mycorrhizal fungi provides insights into the early evolution of symbiotic traits.</title>
        <authorList>
            <person name="Miyauchi S."/>
            <person name="Kiss E."/>
            <person name="Kuo A."/>
            <person name="Drula E."/>
            <person name="Kohler A."/>
            <person name="Sanchez-Garcia M."/>
            <person name="Morin E."/>
            <person name="Andreopoulos B."/>
            <person name="Barry K.W."/>
            <person name="Bonito G."/>
            <person name="Buee M."/>
            <person name="Carver A."/>
            <person name="Chen C."/>
            <person name="Cichocki N."/>
            <person name="Clum A."/>
            <person name="Culley D."/>
            <person name="Crous P.W."/>
            <person name="Fauchery L."/>
            <person name="Girlanda M."/>
            <person name="Hayes R.D."/>
            <person name="Keri Z."/>
            <person name="LaButti K."/>
            <person name="Lipzen A."/>
            <person name="Lombard V."/>
            <person name="Magnuson J."/>
            <person name="Maillard F."/>
            <person name="Murat C."/>
            <person name="Nolan M."/>
            <person name="Ohm R.A."/>
            <person name="Pangilinan J."/>
            <person name="Pereira M.F."/>
            <person name="Perotto S."/>
            <person name="Peter M."/>
            <person name="Pfister S."/>
            <person name="Riley R."/>
            <person name="Sitrit Y."/>
            <person name="Stielow J.B."/>
            <person name="Szollosi G."/>
            <person name="Zifcakova L."/>
            <person name="Stursova M."/>
            <person name="Spatafora J.W."/>
            <person name="Tedersoo L."/>
            <person name="Vaario L.M."/>
            <person name="Yamada A."/>
            <person name="Yan M."/>
            <person name="Wang P."/>
            <person name="Xu J."/>
            <person name="Bruns T."/>
            <person name="Baldrian P."/>
            <person name="Vilgalys R."/>
            <person name="Dunand C."/>
            <person name="Henrissat B."/>
            <person name="Grigoriev I.V."/>
            <person name="Hibbett D."/>
            <person name="Nagy L.G."/>
            <person name="Martin F.M."/>
        </authorList>
    </citation>
    <scope>NUCLEOTIDE SEQUENCE</scope>
    <source>
        <strain evidence="2">Prilba</strain>
    </source>
</reference>
<dbReference type="EMBL" id="WHVB01000008">
    <property type="protein sequence ID" value="KAF8480176.1"/>
    <property type="molecule type" value="Genomic_DNA"/>
</dbReference>
<dbReference type="Proteomes" id="UP000759537">
    <property type="component" value="Unassembled WGS sequence"/>
</dbReference>
<organism evidence="2 3">
    <name type="scientific">Russula ochroleuca</name>
    <dbReference type="NCBI Taxonomy" id="152965"/>
    <lineage>
        <taxon>Eukaryota</taxon>
        <taxon>Fungi</taxon>
        <taxon>Dikarya</taxon>
        <taxon>Basidiomycota</taxon>
        <taxon>Agaricomycotina</taxon>
        <taxon>Agaricomycetes</taxon>
        <taxon>Russulales</taxon>
        <taxon>Russulaceae</taxon>
        <taxon>Russula</taxon>
    </lineage>
</organism>
<dbReference type="AlphaFoldDB" id="A0A9P5MW82"/>
<sequence>MLQPPSHLGVLVLMICCAWVKLWNLGMLKNNKINDKPKKNAAHLLVFMACDPREGCYALCEEQGLVIWRHSPALCIDLPWAEYVDQPFDEVFHHALKHLMKNIRCNEKEYVGKRKGFPRKDDRRVLAQLHDKPAEMWECCHWPKDMYRAQYSGQDTGMFGIRQVDQG</sequence>
<keyword evidence="3" id="KW-1185">Reference proteome</keyword>
<protein>
    <submittedName>
        <fullName evidence="2">Uncharacterized protein</fullName>
    </submittedName>
</protein>
<keyword evidence="1" id="KW-0472">Membrane</keyword>
<evidence type="ECO:0000313" key="3">
    <source>
        <dbReference type="Proteomes" id="UP000759537"/>
    </source>
</evidence>
<reference evidence="2" key="1">
    <citation type="submission" date="2019-10" db="EMBL/GenBank/DDBJ databases">
        <authorList>
            <consortium name="DOE Joint Genome Institute"/>
            <person name="Kuo A."/>
            <person name="Miyauchi S."/>
            <person name="Kiss E."/>
            <person name="Drula E."/>
            <person name="Kohler A."/>
            <person name="Sanchez-Garcia M."/>
            <person name="Andreopoulos B."/>
            <person name="Barry K.W."/>
            <person name="Bonito G."/>
            <person name="Buee M."/>
            <person name="Carver A."/>
            <person name="Chen C."/>
            <person name="Cichocki N."/>
            <person name="Clum A."/>
            <person name="Culley D."/>
            <person name="Crous P.W."/>
            <person name="Fauchery L."/>
            <person name="Girlanda M."/>
            <person name="Hayes R."/>
            <person name="Keri Z."/>
            <person name="LaButti K."/>
            <person name="Lipzen A."/>
            <person name="Lombard V."/>
            <person name="Magnuson J."/>
            <person name="Maillard F."/>
            <person name="Morin E."/>
            <person name="Murat C."/>
            <person name="Nolan M."/>
            <person name="Ohm R."/>
            <person name="Pangilinan J."/>
            <person name="Pereira M."/>
            <person name="Perotto S."/>
            <person name="Peter M."/>
            <person name="Riley R."/>
            <person name="Sitrit Y."/>
            <person name="Stielow B."/>
            <person name="Szollosi G."/>
            <person name="Zifcakova L."/>
            <person name="Stursova M."/>
            <person name="Spatafora J.W."/>
            <person name="Tedersoo L."/>
            <person name="Vaario L.-M."/>
            <person name="Yamada A."/>
            <person name="Yan M."/>
            <person name="Wang P."/>
            <person name="Xu J."/>
            <person name="Bruns T."/>
            <person name="Baldrian P."/>
            <person name="Vilgalys R."/>
            <person name="Henrissat B."/>
            <person name="Grigoriev I.V."/>
            <person name="Hibbett D."/>
            <person name="Nagy L.G."/>
            <person name="Martin F.M."/>
        </authorList>
    </citation>
    <scope>NUCLEOTIDE SEQUENCE</scope>
    <source>
        <strain evidence="2">Prilba</strain>
    </source>
</reference>
<evidence type="ECO:0000313" key="2">
    <source>
        <dbReference type="EMBL" id="KAF8480176.1"/>
    </source>
</evidence>
<comment type="caution">
    <text evidence="2">The sequence shown here is derived from an EMBL/GenBank/DDBJ whole genome shotgun (WGS) entry which is preliminary data.</text>
</comment>
<keyword evidence="1" id="KW-1133">Transmembrane helix</keyword>